<dbReference type="Proteomes" id="UP001465119">
    <property type="component" value="Unassembled WGS sequence"/>
</dbReference>
<sequence length="111" mass="12159">MNDMEKCFYEPAELSVVDEGKGRSLVREKGSPYKLGFLVAQAADGIFKSLGDADAVDAMERVIVSTIRVMAMQRKAEFKKGTDAFDMSGGFNAVRDEGALKEILKSIFGKQ</sequence>
<protein>
    <submittedName>
        <fullName evidence="1">Uncharacterized protein</fullName>
    </submittedName>
</protein>
<name>A0ABV1C3F5_9FIRM</name>
<organism evidence="1 2">
    <name type="scientific">Faecalibacterium intestinale</name>
    <dbReference type="NCBI Taxonomy" id="3133155"/>
    <lineage>
        <taxon>Bacteria</taxon>
        <taxon>Bacillati</taxon>
        <taxon>Bacillota</taxon>
        <taxon>Clostridia</taxon>
        <taxon>Eubacteriales</taxon>
        <taxon>Oscillospiraceae</taxon>
        <taxon>Faecalibacterium</taxon>
    </lineage>
</organism>
<gene>
    <name evidence="1" type="ORF">WMO20_02535</name>
</gene>
<accession>A0ABV1C3F5</accession>
<comment type="caution">
    <text evidence="1">The sequence shown here is derived from an EMBL/GenBank/DDBJ whole genome shotgun (WGS) entry which is preliminary data.</text>
</comment>
<dbReference type="RefSeq" id="WP_349185736.1">
    <property type="nucleotide sequence ID" value="NZ_JBBMEN010000002.1"/>
</dbReference>
<reference evidence="1 2" key="1">
    <citation type="submission" date="2024-03" db="EMBL/GenBank/DDBJ databases">
        <title>Human intestinal bacterial collection.</title>
        <authorList>
            <person name="Pauvert C."/>
            <person name="Hitch T.C.A."/>
            <person name="Clavel T."/>
        </authorList>
    </citation>
    <scope>NUCLEOTIDE SEQUENCE [LARGE SCALE GENOMIC DNA]</scope>
    <source>
        <strain evidence="1 2">CLA-AA-H281</strain>
    </source>
</reference>
<proteinExistence type="predicted"/>
<dbReference type="EMBL" id="JBBMEN010000002">
    <property type="protein sequence ID" value="MEQ2384816.1"/>
    <property type="molecule type" value="Genomic_DNA"/>
</dbReference>
<keyword evidence="2" id="KW-1185">Reference proteome</keyword>
<evidence type="ECO:0000313" key="2">
    <source>
        <dbReference type="Proteomes" id="UP001465119"/>
    </source>
</evidence>
<evidence type="ECO:0000313" key="1">
    <source>
        <dbReference type="EMBL" id="MEQ2384816.1"/>
    </source>
</evidence>